<feature type="transmembrane region" description="Helical" evidence="4">
    <location>
        <begin position="33"/>
        <end position="53"/>
    </location>
</feature>
<evidence type="ECO:0000313" key="6">
    <source>
        <dbReference type="EMBL" id="MDX5038017.1"/>
    </source>
</evidence>
<organism evidence="6 7">
    <name type="scientific">Streptococcus suis</name>
    <dbReference type="NCBI Taxonomy" id="1307"/>
    <lineage>
        <taxon>Bacteria</taxon>
        <taxon>Bacillati</taxon>
        <taxon>Bacillota</taxon>
        <taxon>Bacilli</taxon>
        <taxon>Lactobacillales</taxon>
        <taxon>Streptococcaceae</taxon>
        <taxon>Streptococcus</taxon>
    </lineage>
</organism>
<evidence type="ECO:0000259" key="5">
    <source>
        <dbReference type="PROSITE" id="PS50076"/>
    </source>
</evidence>
<dbReference type="SMART" id="SM00271">
    <property type="entry name" value="DnaJ"/>
    <property type="match status" value="1"/>
</dbReference>
<keyword evidence="2" id="KW-0346">Stress response</keyword>
<dbReference type="RefSeq" id="WP_257110117.1">
    <property type="nucleotide sequence ID" value="NZ_CP102148.1"/>
</dbReference>
<gene>
    <name evidence="6" type="ORF">SHY70_06945</name>
</gene>
<dbReference type="InterPro" id="IPR050817">
    <property type="entry name" value="DjlA_DnaK_co-chaperone"/>
</dbReference>
<dbReference type="PROSITE" id="PS50076">
    <property type="entry name" value="DNAJ_2"/>
    <property type="match status" value="1"/>
</dbReference>
<evidence type="ECO:0000313" key="7">
    <source>
        <dbReference type="Proteomes" id="UP001270004"/>
    </source>
</evidence>
<protein>
    <submittedName>
        <fullName evidence="6">J domain-containing protein</fullName>
    </submittedName>
</protein>
<dbReference type="PRINTS" id="PR00625">
    <property type="entry name" value="JDOMAIN"/>
</dbReference>
<dbReference type="AlphaFoldDB" id="A0AAW9DHK0"/>
<feature type="transmembrane region" description="Helical" evidence="4">
    <location>
        <begin position="6"/>
        <end position="26"/>
    </location>
</feature>
<keyword evidence="4" id="KW-0812">Transmembrane</keyword>
<dbReference type="SUPFAM" id="SSF46565">
    <property type="entry name" value="Chaperone J-domain"/>
    <property type="match status" value="1"/>
</dbReference>
<feature type="region of interest" description="Disordered" evidence="3">
    <location>
        <begin position="112"/>
        <end position="132"/>
    </location>
</feature>
<dbReference type="Pfam" id="PF00226">
    <property type="entry name" value="DnaJ"/>
    <property type="match status" value="1"/>
</dbReference>
<comment type="caution">
    <text evidence="6">The sequence shown here is derived from an EMBL/GenBank/DDBJ whole genome shotgun (WGS) entry which is preliminary data.</text>
</comment>
<reference evidence="6" key="1">
    <citation type="submission" date="2023-11" db="EMBL/GenBank/DDBJ databases">
        <title>Antimicrobial resistance in invasive Streptococcus suis isolated in Spain and the associated genetic mechanisms.</title>
        <authorList>
            <person name="Uruen C."/>
            <person name="Arenas J.A."/>
        </authorList>
    </citation>
    <scope>NUCLEOTIDE SEQUENCE</scope>
    <source>
        <strain evidence="6">Ss_70</strain>
    </source>
</reference>
<dbReference type="GO" id="GO:0006260">
    <property type="term" value="P:DNA replication"/>
    <property type="evidence" value="ECO:0007669"/>
    <property type="project" value="UniProtKB-KW"/>
</dbReference>
<evidence type="ECO:0000256" key="2">
    <source>
        <dbReference type="ARBA" id="ARBA00023016"/>
    </source>
</evidence>
<dbReference type="InterPro" id="IPR036869">
    <property type="entry name" value="J_dom_sf"/>
</dbReference>
<feature type="domain" description="J" evidence="5">
    <location>
        <begin position="144"/>
        <end position="197"/>
    </location>
</feature>
<keyword evidence="4" id="KW-0472">Membrane</keyword>
<dbReference type="Gene3D" id="1.10.287.110">
    <property type="entry name" value="DnaJ domain"/>
    <property type="match status" value="1"/>
</dbReference>
<evidence type="ECO:0000256" key="3">
    <source>
        <dbReference type="SAM" id="MobiDB-lite"/>
    </source>
</evidence>
<sequence>MNPVMEFILTILLVGVLGSIFLAVAWKIFRIAVVAFLVGNVFMYFGLLAVILFDLPEYWRLLTTGDKEAFWVTVYLVVLTIGGLGFLGWNIFDFFTYSFEMPRIFQKKQYEEPTQTQHTQQQERQEQTQQEQTYFQESNNTYLRDLELLGLERGSSQDDIKTAYRKLSKKYHPDVNPDPHATIIFKQIQKAYQNLAQ</sequence>
<dbReference type="PANTHER" id="PTHR24074">
    <property type="entry name" value="CO-CHAPERONE PROTEIN DJLA"/>
    <property type="match status" value="1"/>
</dbReference>
<accession>A0AAW9DHK0</accession>
<keyword evidence="1" id="KW-0235">DNA replication</keyword>
<evidence type="ECO:0000256" key="1">
    <source>
        <dbReference type="ARBA" id="ARBA00022705"/>
    </source>
</evidence>
<name>A0AAW9DHK0_STRSU</name>
<dbReference type="CDD" id="cd06257">
    <property type="entry name" value="DnaJ"/>
    <property type="match status" value="1"/>
</dbReference>
<keyword evidence="4" id="KW-1133">Transmembrane helix</keyword>
<proteinExistence type="predicted"/>
<evidence type="ECO:0000256" key="4">
    <source>
        <dbReference type="SAM" id="Phobius"/>
    </source>
</evidence>
<dbReference type="Proteomes" id="UP001270004">
    <property type="component" value="Unassembled WGS sequence"/>
</dbReference>
<dbReference type="InterPro" id="IPR001623">
    <property type="entry name" value="DnaJ_domain"/>
</dbReference>
<dbReference type="EMBL" id="JAWWZK010000011">
    <property type="protein sequence ID" value="MDX5038017.1"/>
    <property type="molecule type" value="Genomic_DNA"/>
</dbReference>
<feature type="transmembrane region" description="Helical" evidence="4">
    <location>
        <begin position="73"/>
        <end position="99"/>
    </location>
</feature>